<organism evidence="2 3">
    <name type="scientific">Amborella trichopoda</name>
    <dbReference type="NCBI Taxonomy" id="13333"/>
    <lineage>
        <taxon>Eukaryota</taxon>
        <taxon>Viridiplantae</taxon>
        <taxon>Streptophyta</taxon>
        <taxon>Embryophyta</taxon>
        <taxon>Tracheophyta</taxon>
        <taxon>Spermatophyta</taxon>
        <taxon>Magnoliopsida</taxon>
        <taxon>Amborellales</taxon>
        <taxon>Amborellaceae</taxon>
        <taxon>Amborella</taxon>
    </lineage>
</organism>
<dbReference type="Gramene" id="ERN05077">
    <property type="protein sequence ID" value="ERN05077"/>
    <property type="gene ID" value="AMTR_s00053p00126800"/>
</dbReference>
<protein>
    <submittedName>
        <fullName evidence="2">Uncharacterized protein</fullName>
    </submittedName>
</protein>
<keyword evidence="3" id="KW-1185">Reference proteome</keyword>
<evidence type="ECO:0000256" key="1">
    <source>
        <dbReference type="SAM" id="MobiDB-lite"/>
    </source>
</evidence>
<feature type="compositionally biased region" description="Low complexity" evidence="1">
    <location>
        <begin position="74"/>
        <end position="85"/>
    </location>
</feature>
<dbReference type="EMBL" id="KI394012">
    <property type="protein sequence ID" value="ERN05077.1"/>
    <property type="molecule type" value="Genomic_DNA"/>
</dbReference>
<dbReference type="Proteomes" id="UP000017836">
    <property type="component" value="Unassembled WGS sequence"/>
</dbReference>
<gene>
    <name evidence="2" type="ORF">AMTR_s00053p00126800</name>
</gene>
<proteinExistence type="predicted"/>
<sequence>MAGLPLGAVVGNLGQWTKTRSSNVSTGTSRLAPSHASFLSLLPATTPTPSPTTPQSPLVPALQSPSHRHSILKSTTTTISTTIAT</sequence>
<dbReference type="AlphaFoldDB" id="W1P598"/>
<reference evidence="3" key="1">
    <citation type="journal article" date="2013" name="Science">
        <title>The Amborella genome and the evolution of flowering plants.</title>
        <authorList>
            <consortium name="Amborella Genome Project"/>
        </authorList>
    </citation>
    <scope>NUCLEOTIDE SEQUENCE [LARGE SCALE GENOMIC DNA]</scope>
</reference>
<feature type="region of interest" description="Disordered" evidence="1">
    <location>
        <begin position="41"/>
        <end position="85"/>
    </location>
</feature>
<accession>W1P598</accession>
<name>W1P598_AMBTC</name>
<evidence type="ECO:0000313" key="3">
    <source>
        <dbReference type="Proteomes" id="UP000017836"/>
    </source>
</evidence>
<dbReference type="HOGENOM" id="CLU_2515660_0_0_1"/>
<evidence type="ECO:0000313" key="2">
    <source>
        <dbReference type="EMBL" id="ERN05077.1"/>
    </source>
</evidence>